<dbReference type="GO" id="GO:0006633">
    <property type="term" value="P:fatty acid biosynthetic process"/>
    <property type="evidence" value="ECO:0007669"/>
    <property type="project" value="UniProtKB-UniPathway"/>
</dbReference>
<keyword evidence="6" id="KW-0808">Transferase</keyword>
<keyword evidence="8 10" id="KW-0342">GTP-binding</keyword>
<dbReference type="GO" id="GO:0005737">
    <property type="term" value="C:cytoplasm"/>
    <property type="evidence" value="ECO:0007669"/>
    <property type="project" value="UniProtKB-SubCell"/>
</dbReference>
<dbReference type="InterPro" id="IPR009081">
    <property type="entry name" value="PP-bd_ACP"/>
</dbReference>
<dbReference type="PANTHER" id="PTHR43775">
    <property type="entry name" value="FATTY ACID SYNTHASE"/>
    <property type="match status" value="1"/>
</dbReference>
<dbReference type="InterPro" id="IPR016036">
    <property type="entry name" value="Malonyl_transacylase_ACP-bd"/>
</dbReference>
<dbReference type="SMART" id="SM00827">
    <property type="entry name" value="PKS_AT"/>
    <property type="match status" value="1"/>
</dbReference>
<feature type="domain" description="Septin-type G" evidence="12">
    <location>
        <begin position="2235"/>
        <end position="2508"/>
    </location>
</feature>
<feature type="domain" description="Carrier" evidence="11">
    <location>
        <begin position="1922"/>
        <end position="2005"/>
    </location>
</feature>
<dbReference type="CDD" id="cd00833">
    <property type="entry name" value="PKS"/>
    <property type="match status" value="1"/>
</dbReference>
<evidence type="ECO:0000256" key="8">
    <source>
        <dbReference type="ARBA" id="ARBA00023134"/>
    </source>
</evidence>
<evidence type="ECO:0000256" key="3">
    <source>
        <dbReference type="ARBA" id="ARBA00022490"/>
    </source>
</evidence>
<keyword evidence="4" id="KW-0597">Phosphoprotein</keyword>
<evidence type="ECO:0000256" key="6">
    <source>
        <dbReference type="ARBA" id="ARBA00022679"/>
    </source>
</evidence>
<dbReference type="Gene3D" id="3.40.50.300">
    <property type="entry name" value="P-loop containing nucleotide triphosphate hydrolases"/>
    <property type="match status" value="1"/>
</dbReference>
<keyword evidence="5" id="KW-0132">Cell division</keyword>
<dbReference type="InterPro" id="IPR030379">
    <property type="entry name" value="G_SEPTIN_dom"/>
</dbReference>
<comment type="subcellular location">
    <subcellularLocation>
        <location evidence="1">Cytoplasm</location>
    </subcellularLocation>
</comment>
<gene>
    <name evidence="14" type="ORF">HCN44_007123</name>
</gene>
<dbReference type="Gene3D" id="3.40.366.10">
    <property type="entry name" value="Malonyl-Coenzyme A Acyl Carrier Protein, domain 2"/>
    <property type="match status" value="1"/>
</dbReference>
<dbReference type="InterPro" id="IPR042104">
    <property type="entry name" value="PKS_dehydratase_sf"/>
</dbReference>
<dbReference type="Gene3D" id="3.30.70.3290">
    <property type="match status" value="1"/>
</dbReference>
<keyword evidence="3" id="KW-0963">Cytoplasm</keyword>
<dbReference type="InterPro" id="IPR014031">
    <property type="entry name" value="Ketoacyl_synth_C"/>
</dbReference>
<dbReference type="Gene3D" id="3.30.530.20">
    <property type="match status" value="1"/>
</dbReference>
<dbReference type="Pfam" id="PF00735">
    <property type="entry name" value="Septin"/>
    <property type="match status" value="1"/>
</dbReference>
<dbReference type="EMBL" id="JACMRX010000005">
    <property type="protein sequence ID" value="KAF7988813.1"/>
    <property type="molecule type" value="Genomic_DNA"/>
</dbReference>
<dbReference type="PROSITE" id="PS50075">
    <property type="entry name" value="CARRIER"/>
    <property type="match status" value="1"/>
</dbReference>
<evidence type="ECO:0000256" key="4">
    <source>
        <dbReference type="ARBA" id="ARBA00022553"/>
    </source>
</evidence>
<keyword evidence="15" id="KW-1185">Reference proteome</keyword>
<dbReference type="GO" id="GO:0004315">
    <property type="term" value="F:3-oxoacyl-[acyl-carrier-protein] synthase activity"/>
    <property type="evidence" value="ECO:0007669"/>
    <property type="project" value="InterPro"/>
</dbReference>
<evidence type="ECO:0000259" key="12">
    <source>
        <dbReference type="PROSITE" id="PS51719"/>
    </source>
</evidence>
<evidence type="ECO:0000313" key="15">
    <source>
        <dbReference type="Proteomes" id="UP000639338"/>
    </source>
</evidence>
<dbReference type="SMART" id="SM00825">
    <property type="entry name" value="PKS_KS"/>
    <property type="match status" value="1"/>
</dbReference>
<evidence type="ECO:0000256" key="5">
    <source>
        <dbReference type="ARBA" id="ARBA00022618"/>
    </source>
</evidence>
<dbReference type="UniPathway" id="UPA00094"/>
<dbReference type="SUPFAM" id="SSF55048">
    <property type="entry name" value="Probable ACP-binding domain of malonyl-CoA ACP transacylase"/>
    <property type="match status" value="1"/>
</dbReference>
<comment type="similarity">
    <text evidence="10">Belongs to the TRAFAC class TrmE-Era-EngA-EngB-Septin-like GTPase superfamily. Septin GTPase family.</text>
</comment>
<protein>
    <recommendedName>
        <fullName evidence="16">Fatty acid synthase</fullName>
    </recommendedName>
</protein>
<evidence type="ECO:0000259" key="13">
    <source>
        <dbReference type="PROSITE" id="PS52004"/>
    </source>
</evidence>
<dbReference type="InterPro" id="IPR016035">
    <property type="entry name" value="Acyl_Trfase/lysoPLipase"/>
</dbReference>
<dbReference type="SUPFAM" id="SSF53901">
    <property type="entry name" value="Thiolase-like"/>
    <property type="match status" value="1"/>
</dbReference>
<dbReference type="SUPFAM" id="SSF50129">
    <property type="entry name" value="GroES-like"/>
    <property type="match status" value="1"/>
</dbReference>
<dbReference type="InterPro" id="IPR057326">
    <property type="entry name" value="KR_dom"/>
</dbReference>
<organism evidence="14 15">
    <name type="scientific">Aphidius gifuensis</name>
    <name type="common">Parasitoid wasp</name>
    <dbReference type="NCBI Taxonomy" id="684658"/>
    <lineage>
        <taxon>Eukaryota</taxon>
        <taxon>Metazoa</taxon>
        <taxon>Ecdysozoa</taxon>
        <taxon>Arthropoda</taxon>
        <taxon>Hexapoda</taxon>
        <taxon>Insecta</taxon>
        <taxon>Pterygota</taxon>
        <taxon>Neoptera</taxon>
        <taxon>Endopterygota</taxon>
        <taxon>Hymenoptera</taxon>
        <taxon>Apocrita</taxon>
        <taxon>Ichneumonoidea</taxon>
        <taxon>Braconidae</taxon>
        <taxon>Aphidiinae</taxon>
        <taxon>Aphidius</taxon>
    </lineage>
</organism>
<evidence type="ECO:0000259" key="11">
    <source>
        <dbReference type="PROSITE" id="PS50075"/>
    </source>
</evidence>
<dbReference type="InterPro" id="IPR032821">
    <property type="entry name" value="PKS_assoc"/>
</dbReference>
<keyword evidence="9" id="KW-0131">Cell cycle</keyword>
<dbReference type="Pfam" id="PF00109">
    <property type="entry name" value="ketoacyl-synt"/>
    <property type="match status" value="1"/>
</dbReference>
<dbReference type="InterPro" id="IPR023393">
    <property type="entry name" value="START-like_dom_sf"/>
</dbReference>
<dbReference type="SUPFAM" id="SSF52151">
    <property type="entry name" value="FabD/lysophospholipase-like"/>
    <property type="match status" value="1"/>
</dbReference>
<reference evidence="14 15" key="1">
    <citation type="submission" date="2020-08" db="EMBL/GenBank/DDBJ databases">
        <title>Aphidius gifuensis genome sequencing and assembly.</title>
        <authorList>
            <person name="Du Z."/>
        </authorList>
    </citation>
    <scope>NUCLEOTIDE SEQUENCE [LARGE SCALE GENOMIC DNA]</scope>
    <source>
        <strain evidence="14">YNYX2018</strain>
        <tissue evidence="14">Adults</tissue>
    </source>
</reference>
<dbReference type="FunFam" id="3.40.50.300:FF:000064">
    <property type="entry name" value="Septin 4"/>
    <property type="match status" value="1"/>
</dbReference>
<dbReference type="InterPro" id="IPR036736">
    <property type="entry name" value="ACP-like_sf"/>
</dbReference>
<dbReference type="Pfam" id="PF00698">
    <property type="entry name" value="Acyl_transf_1"/>
    <property type="match status" value="1"/>
</dbReference>
<dbReference type="SUPFAM" id="SSF51735">
    <property type="entry name" value="NAD(P)-binding Rossmann-fold domains"/>
    <property type="match status" value="2"/>
</dbReference>
<dbReference type="PROSITE" id="PS00606">
    <property type="entry name" value="KS3_1"/>
    <property type="match status" value="1"/>
</dbReference>
<evidence type="ECO:0008006" key="16">
    <source>
        <dbReference type="Google" id="ProtNLM"/>
    </source>
</evidence>
<dbReference type="SMART" id="SM00829">
    <property type="entry name" value="PKS_ER"/>
    <property type="match status" value="1"/>
</dbReference>
<dbReference type="Gene3D" id="3.90.180.10">
    <property type="entry name" value="Medium-chain alcohol dehydrogenases, catalytic domain"/>
    <property type="match status" value="1"/>
</dbReference>
<dbReference type="GO" id="GO:0005525">
    <property type="term" value="F:GTP binding"/>
    <property type="evidence" value="ECO:0007669"/>
    <property type="project" value="UniProtKB-KW"/>
</dbReference>
<dbReference type="Pfam" id="PF16197">
    <property type="entry name" value="KAsynt_C_assoc"/>
    <property type="match status" value="1"/>
</dbReference>
<evidence type="ECO:0000256" key="7">
    <source>
        <dbReference type="ARBA" id="ARBA00022741"/>
    </source>
</evidence>
<dbReference type="InterPro" id="IPR018201">
    <property type="entry name" value="Ketoacyl_synth_AS"/>
</dbReference>
<dbReference type="Gene3D" id="3.40.50.720">
    <property type="entry name" value="NAD(P)-binding Rossmann-like Domain"/>
    <property type="match status" value="1"/>
</dbReference>
<sequence>MNSKENIVISGVAGRFPESDNVKELEKNLFNKIDMVTEDTRRFKNDIPGLPKRMGKINNINKFDALFFGINPNQANAMDPICRMLMEHAYEAIIDAGINPSTIKGSKTGVFIGACFSETEKICVYEKKWANNGYGITGCSKAMYANRLSYWLGLTGPSYTIDSACSSSIVAIENAYRSIQSGQCDAALVGAANLCLHPNLSFQYANLGALSPDGYCRTYDADANGFVRAEAVGIIYLQKLKNAKRVYGTVVNCKTNCDGYKEQGITLPSSLMHSNLIRELYDECKVSPNDVGYMEAHGTGTKIGDPEEIMAIDIGLCSNRKEPLIVGSIKTNLGHAEAASGIVSIVKIIIANETAKKGLKAIEEGRIRIITEPENWNGGYAGVSGLGFGGSNAHCLIKSNNKEKINNALPNDNLPRLVMVSGRTEYAVKYILDDIENRPIDVEFIKLLHDIHANRIDGHLYGGYTILNTINSVEKTLQSNCEKVIKRKVDILPQKKRSVWFVFSGMGSQWPTMGKAFLCFPIFAEAIRKCDAILKPMNIDIYDIINNPDKSKFNNILNAFIGIGAVQLGLVDLLKSLEILPDKIIGHSMGEVGCAYADNTITAEQMILAIYYRGIASINNRIIEGSMAVIGLGHQDAKKYCSNDVEIACHNGAKSTTISGPAISINKIVTELNDLNIFAREVECGKIAYHSSYVTEASLKLLQYLKKIIPEPKQRSSKWLSTCFHQNEWSTPTAQLASAEYFTKNFTSPVLFEETCALIPDDAITIEISPHGILQTVLRTSLHSSVINMSLAQRGQDNIQVFLDCIGKLYCAGIQSKISNLYPSVSLPVSRGTPMLSPLIKWQHADDHFVVSFDNEKSIMSQERTIEVSLKDQEFKYMTGHVVDGINSMPTTFYFVFIWQTLCMMQGKSFFDTSIGLENYSFENLCGTIEWVNNWDTFLANMIQVKLLSLETRNLFVPISIKKLTIDTKMHLDQINSMPNDDKKEFQVFYDDILDIIVSGGIEIKGIKLNSIARKRITCKPIIQSYKFVCHQDDKDELNLEDAIRMSVQLSVENYSTMKCKILELVQTNDDIENLLTPIIWKAISEIPTIEVEFVTVSKMNLYDNNNTSAIPVTVIEPNQFSLKTNALISAGQNILSSMIDFTVSQFILSIEDNNFLLTIEKTINLQKPELLKESLEKHCLKIIIKKTIGNLTILLLRKCIESEKNYSIIHVNNDNTYLWIEKLQNALKLSTISSRILLITDKKFENGLSGLMKCLQSESGTQAAIRGFILQDDNAPDFNIDNPFYQEQLSLDLFLNVLRIDSNSTLPVWGTYRYFMLPDTQKSYDHYDHAYVRQLIKGDMNSFEWHQGPKTLNSLTSPSSMIKVIFSSINERDVMLANGKLKPESITSSRLDEDYIFGCEYSGIDLMKNKRIMGLVKTNALTNLIESNNSILTWNIPDNWSLQDAATVPFAYVTSYLALYIYGKIKKGDKVLIHQATNVISQAAITLALNEGCEVFVTVKSSEMKNFIINKFPQIKEDHIGNLIDMNFQNTIIEITKGQGVNVVLNFVSDNNHKNISIECLKEGGKFLEIKDVDNEINNTIEFDLLKSIHFQVISLIDVLKTNNNDDEILLKLRDLLQNGVNEGIVKPLSSILFNRDQLKFAFKHLMNNNEVTEKVVIQIQDENNDESNSKQLISLPVIPRFYCNPNYSYIIYGGLGGFGLELADWLFIRGAKYLILTSRSGIKNGYQQMKINYWKKNGVKVEIISGKLAHIEADCVDILTISLNIAPVGGIFNLAVELDDKLFCDHTAETFDYSFKSKAWSTKNFDKLSRKMCQNLENFVVFSSITSSYGRQGMTSYGMTNSIMEKICEKRIADGLPALSIQWGAIDNVGILGNIQKNNDNFIFAGTLRQKISSCIDALDKFLMQSQPVVLSMIIPEKRSKKSDIISNIVDAVMKIIGLKDLKMINKHVPLSQLGMDSILVFEIQKTLEQEFNIILNTRDIWTLNFEKLENMQNKLPYWIQAITPRVFYITEKAWNYYPFTITELIEKMIKTARTKEKKNFTNCLKNGTQIIIDASEKIKYEIEECFDNAVVNYEQSVAIISDMGKNVTNMFKELSIIGKCHNLNIPNVCREWIGPSAKNTVSEFEKNVNNLINSNGLLIIELKKKMTDCCGKLIDTITLSINDAKIKTEACIQKRINKDLKLLTSADESDRHYNRLFVVFFFLIFTPCLAQDRDYIGFATLPEQVHRKSVKRGFEFTLMVLGETGLGKSTLINSLFLGDLYKDRRIPDAFERVDKTTTIEKKTMDIEEQGVRLRLTIVDTPGFGDAVNCEDTWKACSAYIDEQFRQYFTDESGLNRKNIQDNRVHCCLYFIPPYGHGLRQMDLEVLRRLHRKVNVVPVIAKADTLTTQEVKKLKERILNDIDEHEIQIYQFPDCDSDEDEDFKQQDKELKATVPFAVVGSSTVLEVAGRKVRGRQYPWGVVEVENPKHSDFVKLRTMLISTHMQDLKDVTQDVHYENFRAQCISQISQQAIRERSKLKRDSGPHFENSISDTDRLLLQKDEEIRRMQDILAQMQEKLKATGQTGLRGRVGSLGNDLDSVDMEKKRNSIIDV</sequence>
<dbReference type="GO" id="GO:0004312">
    <property type="term" value="F:fatty acid synthase activity"/>
    <property type="evidence" value="ECO:0007669"/>
    <property type="project" value="TreeGrafter"/>
</dbReference>
<dbReference type="InterPro" id="IPR016039">
    <property type="entry name" value="Thiolase-like"/>
</dbReference>
<dbReference type="Pfam" id="PF08659">
    <property type="entry name" value="KR"/>
    <property type="match status" value="1"/>
</dbReference>
<dbReference type="InterPro" id="IPR050091">
    <property type="entry name" value="PKS_NRPS_Biosynth_Enz"/>
</dbReference>
<dbReference type="InterPro" id="IPR020841">
    <property type="entry name" value="PKS_Beta-ketoAc_synthase_dom"/>
</dbReference>
<dbReference type="SUPFAM" id="SSF47336">
    <property type="entry name" value="ACP-like"/>
    <property type="match status" value="1"/>
</dbReference>
<dbReference type="SUPFAM" id="SSF55961">
    <property type="entry name" value="Bet v1-like"/>
    <property type="match status" value="1"/>
</dbReference>
<dbReference type="InterPro" id="IPR001227">
    <property type="entry name" value="Ac_transferase_dom_sf"/>
</dbReference>
<evidence type="ECO:0000256" key="1">
    <source>
        <dbReference type="ARBA" id="ARBA00004496"/>
    </source>
</evidence>
<dbReference type="InterPro" id="IPR027417">
    <property type="entry name" value="P-loop_NTPase"/>
</dbReference>
<dbReference type="InterPro" id="IPR016491">
    <property type="entry name" value="Septin"/>
</dbReference>
<name>A0A834XKD2_APHGI</name>
<keyword evidence="7 10" id="KW-0547">Nucleotide-binding</keyword>
<keyword evidence="2" id="KW-0596">Phosphopantetheine</keyword>
<accession>A0A834XKD2</accession>
<evidence type="ECO:0000256" key="10">
    <source>
        <dbReference type="RuleBase" id="RU004560"/>
    </source>
</evidence>
<dbReference type="CDD" id="cd01850">
    <property type="entry name" value="CDC_Septin"/>
    <property type="match status" value="1"/>
</dbReference>
<evidence type="ECO:0000256" key="2">
    <source>
        <dbReference type="ARBA" id="ARBA00022450"/>
    </source>
</evidence>
<dbReference type="InterPro" id="IPR020843">
    <property type="entry name" value="ER"/>
</dbReference>
<dbReference type="InterPro" id="IPR013968">
    <property type="entry name" value="PKS_KR"/>
</dbReference>
<dbReference type="Proteomes" id="UP000639338">
    <property type="component" value="Unassembled WGS sequence"/>
</dbReference>
<dbReference type="Pfam" id="PF00550">
    <property type="entry name" value="PP-binding"/>
    <property type="match status" value="1"/>
</dbReference>
<dbReference type="InterPro" id="IPR049391">
    <property type="entry name" value="FAS_pseudo-KR"/>
</dbReference>
<dbReference type="InterPro" id="IPR014043">
    <property type="entry name" value="Acyl_transferase_dom"/>
</dbReference>
<dbReference type="GO" id="GO:0016491">
    <property type="term" value="F:oxidoreductase activity"/>
    <property type="evidence" value="ECO:0007669"/>
    <property type="project" value="InterPro"/>
</dbReference>
<dbReference type="Pfam" id="PF02801">
    <property type="entry name" value="Ketoacyl-synt_C"/>
    <property type="match status" value="1"/>
</dbReference>
<dbReference type="SUPFAM" id="SSF52540">
    <property type="entry name" value="P-loop containing nucleoside triphosphate hydrolases"/>
    <property type="match status" value="1"/>
</dbReference>
<dbReference type="CDD" id="cd05195">
    <property type="entry name" value="enoyl_red"/>
    <property type="match status" value="1"/>
</dbReference>
<dbReference type="InterPro" id="IPR036291">
    <property type="entry name" value="NAD(P)-bd_dom_sf"/>
</dbReference>
<dbReference type="PANTHER" id="PTHR43775:SF23">
    <property type="entry name" value="FATTY ACID SYNTHASE 3"/>
    <property type="match status" value="1"/>
</dbReference>
<dbReference type="Gene3D" id="1.10.1200.10">
    <property type="entry name" value="ACP-like"/>
    <property type="match status" value="1"/>
</dbReference>
<dbReference type="Gene3D" id="3.40.47.10">
    <property type="match status" value="1"/>
</dbReference>
<comment type="caution">
    <text evidence="14">The sequence shown here is derived from an EMBL/GenBank/DDBJ whole genome shotgun (WGS) entry which is preliminary data.</text>
</comment>
<feature type="domain" description="Ketosynthase family 3 (KS3)" evidence="13">
    <location>
        <begin position="4"/>
        <end position="399"/>
    </location>
</feature>
<evidence type="ECO:0000256" key="9">
    <source>
        <dbReference type="ARBA" id="ARBA00023306"/>
    </source>
</evidence>
<dbReference type="PROSITE" id="PS52004">
    <property type="entry name" value="KS3_2"/>
    <property type="match status" value="1"/>
</dbReference>
<dbReference type="Pfam" id="PF21149">
    <property type="entry name" value="FAS_pseudo-KR"/>
    <property type="match status" value="1"/>
</dbReference>
<dbReference type="GO" id="GO:0051301">
    <property type="term" value="P:cell division"/>
    <property type="evidence" value="ECO:0007669"/>
    <property type="project" value="UniProtKB-KW"/>
</dbReference>
<dbReference type="InterPro" id="IPR014030">
    <property type="entry name" value="Ketoacyl_synth_N"/>
</dbReference>
<evidence type="ECO:0000313" key="14">
    <source>
        <dbReference type="EMBL" id="KAF7988813.1"/>
    </source>
</evidence>
<dbReference type="PROSITE" id="PS51719">
    <property type="entry name" value="G_SEPTIN"/>
    <property type="match status" value="1"/>
</dbReference>
<dbReference type="InterPro" id="IPR055261">
    <property type="entry name" value="PI_transfer_N"/>
</dbReference>
<dbReference type="InterPro" id="IPR011032">
    <property type="entry name" value="GroES-like_sf"/>
</dbReference>
<dbReference type="SMART" id="SM00822">
    <property type="entry name" value="PKS_KR"/>
    <property type="match status" value="1"/>
</dbReference>
<proteinExistence type="inferred from homology"/>
<dbReference type="Gene3D" id="3.10.129.110">
    <property type="entry name" value="Polyketide synthase dehydratase"/>
    <property type="match status" value="1"/>
</dbReference>
<dbReference type="Pfam" id="PF02121">
    <property type="entry name" value="IP_trans"/>
    <property type="match status" value="1"/>
</dbReference>